<name>A0A4Y4CVY6_ZOORA</name>
<dbReference type="CDD" id="cd16936">
    <property type="entry name" value="HATPase_RsbW-like"/>
    <property type="match status" value="1"/>
</dbReference>
<organism evidence="3 4">
    <name type="scientific">Zoogloea ramigera</name>
    <dbReference type="NCBI Taxonomy" id="350"/>
    <lineage>
        <taxon>Bacteria</taxon>
        <taxon>Pseudomonadati</taxon>
        <taxon>Pseudomonadota</taxon>
        <taxon>Betaproteobacteria</taxon>
        <taxon>Rhodocyclales</taxon>
        <taxon>Zoogloeaceae</taxon>
        <taxon>Zoogloea</taxon>
    </lineage>
</organism>
<evidence type="ECO:0000256" key="1">
    <source>
        <dbReference type="PROSITE-ProRule" id="PRU00169"/>
    </source>
</evidence>
<proteinExistence type="predicted"/>
<evidence type="ECO:0000313" key="3">
    <source>
        <dbReference type="EMBL" id="GEC95919.1"/>
    </source>
</evidence>
<dbReference type="RefSeq" id="WP_246093574.1">
    <property type="nucleotide sequence ID" value="NZ_BJNV01000030.1"/>
</dbReference>
<gene>
    <name evidence="3" type="ORF">ZRA01_19920</name>
</gene>
<sequence>MKADERLAGIPVIMQTAATSPEQIREGLAAGAFYYLTKPFEGEALLTIIRSALDDMRVRRELTANLADHAHALACLGEGEFVVRSLDDARRLASFVALLGPQPETLAMGLSELLVNGVEHGNLGIDFAEKSRLRESDCWEDEIRRRLTLPEFKDRAVRMRVRKDSARWVFEISDDGEGFDWRRFLDFDPERAFAPNGRGIALSRQLSFSSLTYIPPGNRVVVTVPRDETSK</sequence>
<reference evidence="3 4" key="1">
    <citation type="submission" date="2019-06" db="EMBL/GenBank/DDBJ databases">
        <title>Whole genome shotgun sequence of Zoogloea ramigera NBRC 15342.</title>
        <authorList>
            <person name="Hosoyama A."/>
            <person name="Uohara A."/>
            <person name="Ohji S."/>
            <person name="Ichikawa N."/>
        </authorList>
    </citation>
    <scope>NUCLEOTIDE SEQUENCE [LARGE SCALE GENOMIC DNA]</scope>
    <source>
        <strain evidence="3 4">NBRC 15342</strain>
    </source>
</reference>
<comment type="caution">
    <text evidence="3">The sequence shown here is derived from an EMBL/GenBank/DDBJ whole genome shotgun (WGS) entry which is preliminary data.</text>
</comment>
<dbReference type="Gene3D" id="3.30.565.10">
    <property type="entry name" value="Histidine kinase-like ATPase, C-terminal domain"/>
    <property type="match status" value="1"/>
</dbReference>
<evidence type="ECO:0000259" key="2">
    <source>
        <dbReference type="PROSITE" id="PS50110"/>
    </source>
</evidence>
<feature type="domain" description="Response regulatory" evidence="2">
    <location>
        <begin position="1"/>
        <end position="53"/>
    </location>
</feature>
<dbReference type="Gene3D" id="3.40.50.2300">
    <property type="match status" value="1"/>
</dbReference>
<dbReference type="InterPro" id="IPR036890">
    <property type="entry name" value="HATPase_C_sf"/>
</dbReference>
<dbReference type="InterPro" id="IPR011006">
    <property type="entry name" value="CheY-like_superfamily"/>
</dbReference>
<dbReference type="InterPro" id="IPR001789">
    <property type="entry name" value="Sig_transdc_resp-reg_receiver"/>
</dbReference>
<evidence type="ECO:0000313" key="4">
    <source>
        <dbReference type="Proteomes" id="UP000318422"/>
    </source>
</evidence>
<dbReference type="Proteomes" id="UP000318422">
    <property type="component" value="Unassembled WGS sequence"/>
</dbReference>
<dbReference type="GO" id="GO:0000160">
    <property type="term" value="P:phosphorelay signal transduction system"/>
    <property type="evidence" value="ECO:0007669"/>
    <property type="project" value="InterPro"/>
</dbReference>
<dbReference type="EMBL" id="BJNV01000030">
    <property type="protein sequence ID" value="GEC95919.1"/>
    <property type="molecule type" value="Genomic_DNA"/>
</dbReference>
<dbReference type="AlphaFoldDB" id="A0A4Y4CVY6"/>
<dbReference type="SUPFAM" id="SSF55874">
    <property type="entry name" value="ATPase domain of HSP90 chaperone/DNA topoisomerase II/histidine kinase"/>
    <property type="match status" value="1"/>
</dbReference>
<dbReference type="PROSITE" id="PS50110">
    <property type="entry name" value="RESPONSE_REGULATORY"/>
    <property type="match status" value="1"/>
</dbReference>
<comment type="caution">
    <text evidence="1">Lacks conserved residue(s) required for the propagation of feature annotation.</text>
</comment>
<dbReference type="SUPFAM" id="SSF52172">
    <property type="entry name" value="CheY-like"/>
    <property type="match status" value="1"/>
</dbReference>
<protein>
    <recommendedName>
        <fullName evidence="2">Response regulatory domain-containing protein</fullName>
    </recommendedName>
</protein>
<accession>A0A4Y4CVY6</accession>
<keyword evidence="4" id="KW-1185">Reference proteome</keyword>